<reference evidence="1" key="1">
    <citation type="journal article" date="2015" name="Nature">
        <title>Complex archaea that bridge the gap between prokaryotes and eukaryotes.</title>
        <authorList>
            <person name="Spang A."/>
            <person name="Saw J.H."/>
            <person name="Jorgensen S.L."/>
            <person name="Zaremba-Niedzwiedzka K."/>
            <person name="Martijn J."/>
            <person name="Lind A.E."/>
            <person name="van Eijk R."/>
            <person name="Schleper C."/>
            <person name="Guy L."/>
            <person name="Ettema T.J."/>
        </authorList>
    </citation>
    <scope>NUCLEOTIDE SEQUENCE</scope>
</reference>
<evidence type="ECO:0000313" key="1">
    <source>
        <dbReference type="EMBL" id="KKK81537.1"/>
    </source>
</evidence>
<dbReference type="AlphaFoldDB" id="A0A0F8YJH1"/>
<accession>A0A0F8YJH1</accession>
<gene>
    <name evidence="1" type="ORF">LCGC14_2812460</name>
</gene>
<proteinExistence type="predicted"/>
<name>A0A0F8YJH1_9ZZZZ</name>
<comment type="caution">
    <text evidence="1">The sequence shown here is derived from an EMBL/GenBank/DDBJ whole genome shotgun (WGS) entry which is preliminary data.</text>
</comment>
<dbReference type="EMBL" id="LAZR01053076">
    <property type="protein sequence ID" value="KKK81537.1"/>
    <property type="molecule type" value="Genomic_DNA"/>
</dbReference>
<organism evidence="1">
    <name type="scientific">marine sediment metagenome</name>
    <dbReference type="NCBI Taxonomy" id="412755"/>
    <lineage>
        <taxon>unclassified sequences</taxon>
        <taxon>metagenomes</taxon>
        <taxon>ecological metagenomes</taxon>
    </lineage>
</organism>
<sequence length="43" mass="5036">MDYIDFENTIYALNDHPNKIKDFLGVIGDGDDKMYEVNINLRD</sequence>
<protein>
    <submittedName>
        <fullName evidence="1">Uncharacterized protein</fullName>
    </submittedName>
</protein>